<dbReference type="KEGG" id="vg:26049207"/>
<accession>A0A0N9R3P7</accession>
<dbReference type="Proteomes" id="UP000203826">
    <property type="component" value="Segment"/>
</dbReference>
<protein>
    <submittedName>
        <fullName evidence="1">Uncharacterized protein</fullName>
    </submittedName>
</protein>
<evidence type="ECO:0000313" key="2">
    <source>
        <dbReference type="Proteomes" id="UP000203826"/>
    </source>
</evidence>
<dbReference type="OrthoDB" id="37775at10239"/>
<name>A0A0N9R3P7_9VIRU</name>
<keyword evidence="2" id="KW-1185">Reference proteome</keyword>
<evidence type="ECO:0000313" key="1">
    <source>
        <dbReference type="EMBL" id="ALH23246.1"/>
    </source>
</evidence>
<gene>
    <name evidence="1" type="ORF">ceV_340</name>
</gene>
<reference evidence="1 2" key="1">
    <citation type="journal article" date="2015" name="Genome Announc.">
        <title>The 474-Kilobase-Pair Complete Genome Sequence of CeV-01B, a Virus Infecting Haptolina (Chrysochromulina) ericina (Prymnesiophyceae).</title>
        <authorList>
            <person name="Gallot-Lavallee L."/>
            <person name="Pagarete A."/>
            <person name="Legendre M."/>
            <person name="Santini S."/>
            <person name="Sandaa R.A."/>
            <person name="Himmelbauer H."/>
            <person name="Ogata H."/>
            <person name="Bratbak G."/>
            <person name="Claverie J.M."/>
        </authorList>
    </citation>
    <scope>NUCLEOTIDE SEQUENCE [LARGE SCALE GENOMIC DNA]</scope>
    <source>
        <strain evidence="1">CeV-01B</strain>
    </source>
</reference>
<sequence length="359" mass="42489">MNLCKNLYNININNKEVSNFIKFCYNILQDGNNILKHTKINIDIVNSLTNRLSNSWIPSNILNFIHKNKGLTYKVTSNINNINITLYFTCYERVNADKIFYYTNNILLVIYLFTINNTNICPKNIEIKLYLTPFKKIAPKNYNNILGINEINTGYSTIGCQNNTSILIYRKEEWFKVFIHELMHNLNLDFATNNIIKSKKKLFRLLQLNIKYEITETYAEIWARIINIAIAANIKTSDYNKYILHFQNLLEKEIIFSLQQASKVLKFVNNNDNYKENTNAYAYYVFTSALLYNYKDFLEWCDRNNKNIFNIKKTDKSINQFTELLISSLRKTNYQKLLTCIYNIENSSSLRMSRQDFLE</sequence>
<organism evidence="1 2">
    <name type="scientific">Chrysochromulina ericina virus CeV-01B</name>
    <dbReference type="NCBI Taxonomy" id="3070830"/>
    <lineage>
        <taxon>Viruses</taxon>
        <taxon>Varidnaviria</taxon>
        <taxon>Bamfordvirae</taxon>
        <taxon>Nucleocytoviricota</taxon>
        <taxon>Megaviricetes</taxon>
        <taxon>Imitervirales</taxon>
        <taxon>Mesomimiviridae</taxon>
        <taxon>Tethysvirus</taxon>
        <taxon>Tethysvirus raunefjordenense</taxon>
    </lineage>
</organism>
<proteinExistence type="predicted"/>
<dbReference type="EMBL" id="KT820662">
    <property type="protein sequence ID" value="ALH23246.1"/>
    <property type="molecule type" value="Genomic_DNA"/>
</dbReference>